<dbReference type="RefSeq" id="WP_014455006.1">
    <property type="nucleotide sequence ID" value="NC_017098.1"/>
</dbReference>
<dbReference type="HOGENOM" id="CLU_000445_70_49_12"/>
<dbReference type="AlphaFoldDB" id="H9UHL8"/>
<dbReference type="NCBIfam" id="TIGR00254">
    <property type="entry name" value="GGDEF"/>
    <property type="match status" value="1"/>
</dbReference>
<sequence>MSSADFPLLIAPLVTLGITAVGSIFFLYLSVQAGRRYYLPLLFISVICVLYIAAELMLVLVHPASQQLQHAYLLQRLFGIAGIVCTTWFTGDILRRHSMQQRLAHYLLLAALAVGIVIIGGAILHPPLFWTRQDTGILWFAHGGLFVGVWTAALALLTAEGLRTRQWLFIGMIQAGLIGVFFSFLIDFTPEYADAVQPLFGQLRVMPIGLTLFLLLGGAAVIRDFISTSRELTVTKDRLAFLAYHDDLTGLMNRQALTDRLQQTIAQARRSTTEKTCGLLMIDLDHFKRINDGISHDVGDKILTAFANRIRNRIRSSDFFFRIGGDEFAIILTQLKQPTDAAVVSDKILRSMDDPFLVGEETLYLGCSIGISIFPKDADGAEQLMIRADSALSEGKRERNVYRFYTKQMQIDAARKMKLLGHLRAALMREELHLVFQPQIASDGRIIGAEALLRWNNFELGSISPGEFIPVAEESGLITPIGHWVIEQACAAAQHWDEEGLPPFPVAVNISARQLRQKDLVPQISSALQRCGLTPDRLHVEITESSVLDNPETAIAVLHRLNSLGVHIAIDDFGTGFSSLSYLKELPVDCVKIDRSFFLELPEDAKSSSLVLGIISMIDGLGLSIIAEGVESAGQISFLQANAPIVVQGFYYSKPLNNQAFIEFVRKHQQG</sequence>
<name>H9UHL8_SPIAZ</name>
<dbReference type="Pfam" id="PF00990">
    <property type="entry name" value="GGDEF"/>
    <property type="match status" value="1"/>
</dbReference>
<dbReference type="CDD" id="cd01948">
    <property type="entry name" value="EAL"/>
    <property type="match status" value="1"/>
</dbReference>
<evidence type="ECO:0000259" key="3">
    <source>
        <dbReference type="PROSITE" id="PS50887"/>
    </source>
</evidence>
<dbReference type="PANTHER" id="PTHR44757">
    <property type="entry name" value="DIGUANYLATE CYCLASE DGCP"/>
    <property type="match status" value="1"/>
</dbReference>
<feature type="domain" description="GGDEF" evidence="3">
    <location>
        <begin position="275"/>
        <end position="407"/>
    </location>
</feature>
<dbReference type="Proteomes" id="UP000007383">
    <property type="component" value="Chromosome"/>
</dbReference>
<keyword evidence="1" id="KW-0812">Transmembrane</keyword>
<organism evidence="4 5">
    <name type="scientific">Spirochaeta africana (strain ATCC 700263 / DSM 8902 / Z-7692)</name>
    <dbReference type="NCBI Taxonomy" id="889378"/>
    <lineage>
        <taxon>Bacteria</taxon>
        <taxon>Pseudomonadati</taxon>
        <taxon>Spirochaetota</taxon>
        <taxon>Spirochaetia</taxon>
        <taxon>Spirochaetales</taxon>
        <taxon>Spirochaetaceae</taxon>
        <taxon>Spirochaeta</taxon>
    </lineage>
</organism>
<proteinExistence type="predicted"/>
<keyword evidence="1" id="KW-1133">Transmembrane helix</keyword>
<dbReference type="SMART" id="SM00267">
    <property type="entry name" value="GGDEF"/>
    <property type="match status" value="1"/>
</dbReference>
<evidence type="ECO:0000256" key="1">
    <source>
        <dbReference type="SAM" id="Phobius"/>
    </source>
</evidence>
<evidence type="ECO:0000313" key="4">
    <source>
        <dbReference type="EMBL" id="AFG37011.1"/>
    </source>
</evidence>
<dbReference type="SUPFAM" id="SSF141868">
    <property type="entry name" value="EAL domain-like"/>
    <property type="match status" value="1"/>
</dbReference>
<dbReference type="SMART" id="SM00052">
    <property type="entry name" value="EAL"/>
    <property type="match status" value="1"/>
</dbReference>
<dbReference type="PATRIC" id="fig|889378.3.peg.922"/>
<feature type="transmembrane region" description="Helical" evidence="1">
    <location>
        <begin position="166"/>
        <end position="186"/>
    </location>
</feature>
<reference evidence="5" key="1">
    <citation type="journal article" date="2013" name="Stand. Genomic Sci.">
        <title>Complete genome sequence of the halophilic bacterium Spirochaeta africana type strain (Z-7692(T)) from the alkaline Lake Magadi in the East African Rift.</title>
        <authorList>
            <person name="Liolos K."/>
            <person name="Abt B."/>
            <person name="Scheuner C."/>
            <person name="Teshima H."/>
            <person name="Held B."/>
            <person name="Lapidus A."/>
            <person name="Nolan M."/>
            <person name="Lucas S."/>
            <person name="Deshpande S."/>
            <person name="Cheng J.F."/>
            <person name="Tapia R."/>
            <person name="Goodwin L.A."/>
            <person name="Pitluck S."/>
            <person name="Pagani I."/>
            <person name="Ivanova N."/>
            <person name="Mavromatis K."/>
            <person name="Mikhailova N."/>
            <person name="Huntemann M."/>
            <person name="Pati A."/>
            <person name="Chen A."/>
            <person name="Palaniappan K."/>
            <person name="Land M."/>
            <person name="Rohde M."/>
            <person name="Tindall B.J."/>
            <person name="Detter J.C."/>
            <person name="Goker M."/>
            <person name="Bristow J."/>
            <person name="Eisen J.A."/>
            <person name="Markowitz V."/>
            <person name="Hugenholtz P."/>
            <person name="Woyke T."/>
            <person name="Klenk H.P."/>
            <person name="Kyrpides N.C."/>
        </authorList>
    </citation>
    <scope>NUCLEOTIDE SEQUENCE</scope>
    <source>
        <strain evidence="5">ATCC 700263 / DSM 8902 / Z-7692</strain>
    </source>
</reference>
<feature type="transmembrane region" description="Helical" evidence="1">
    <location>
        <begin position="73"/>
        <end position="91"/>
    </location>
</feature>
<dbReference type="CDD" id="cd01949">
    <property type="entry name" value="GGDEF"/>
    <property type="match status" value="1"/>
</dbReference>
<dbReference type="InterPro" id="IPR035919">
    <property type="entry name" value="EAL_sf"/>
</dbReference>
<protein>
    <submittedName>
        <fullName evidence="4">Diguanylate cyclase (GGDEF) domain-containing protein</fullName>
    </submittedName>
</protein>
<dbReference type="PROSITE" id="PS50883">
    <property type="entry name" value="EAL"/>
    <property type="match status" value="1"/>
</dbReference>
<feature type="domain" description="EAL" evidence="2">
    <location>
        <begin position="416"/>
        <end position="669"/>
    </location>
</feature>
<dbReference type="InterPro" id="IPR029787">
    <property type="entry name" value="Nucleotide_cyclase"/>
</dbReference>
<keyword evidence="1" id="KW-0472">Membrane</keyword>
<accession>H9UHL8</accession>
<dbReference type="SUPFAM" id="SSF55073">
    <property type="entry name" value="Nucleotide cyclase"/>
    <property type="match status" value="1"/>
</dbReference>
<dbReference type="InterPro" id="IPR052155">
    <property type="entry name" value="Biofilm_reg_signaling"/>
</dbReference>
<dbReference type="OrthoDB" id="366324at2"/>
<feature type="transmembrane region" description="Helical" evidence="1">
    <location>
        <begin position="103"/>
        <end position="124"/>
    </location>
</feature>
<dbReference type="eggNOG" id="COG5001">
    <property type="taxonomic scope" value="Bacteria"/>
</dbReference>
<dbReference type="PROSITE" id="PS50887">
    <property type="entry name" value="GGDEF"/>
    <property type="match status" value="1"/>
</dbReference>
<dbReference type="Gene3D" id="3.20.20.450">
    <property type="entry name" value="EAL domain"/>
    <property type="match status" value="1"/>
</dbReference>
<dbReference type="KEGG" id="sfc:Spiaf_0922"/>
<dbReference type="InterPro" id="IPR043128">
    <property type="entry name" value="Rev_trsase/Diguanyl_cyclase"/>
</dbReference>
<dbReference type="PANTHER" id="PTHR44757:SF2">
    <property type="entry name" value="BIOFILM ARCHITECTURE MAINTENANCE PROTEIN MBAA"/>
    <property type="match status" value="1"/>
</dbReference>
<gene>
    <name evidence="4" type="ordered locus">Spiaf_0922</name>
</gene>
<dbReference type="InterPro" id="IPR000160">
    <property type="entry name" value="GGDEF_dom"/>
</dbReference>
<evidence type="ECO:0000313" key="5">
    <source>
        <dbReference type="Proteomes" id="UP000007383"/>
    </source>
</evidence>
<feature type="transmembrane region" description="Helical" evidence="1">
    <location>
        <begin position="206"/>
        <end position="226"/>
    </location>
</feature>
<dbReference type="Gene3D" id="3.30.70.270">
    <property type="match status" value="1"/>
</dbReference>
<dbReference type="InterPro" id="IPR001633">
    <property type="entry name" value="EAL_dom"/>
</dbReference>
<keyword evidence="5" id="KW-1185">Reference proteome</keyword>
<feature type="transmembrane region" description="Helical" evidence="1">
    <location>
        <begin position="6"/>
        <end position="29"/>
    </location>
</feature>
<feature type="transmembrane region" description="Helical" evidence="1">
    <location>
        <begin position="41"/>
        <end position="61"/>
    </location>
</feature>
<dbReference type="EMBL" id="CP003282">
    <property type="protein sequence ID" value="AFG37011.1"/>
    <property type="molecule type" value="Genomic_DNA"/>
</dbReference>
<dbReference type="Pfam" id="PF00563">
    <property type="entry name" value="EAL"/>
    <property type="match status" value="1"/>
</dbReference>
<evidence type="ECO:0000259" key="2">
    <source>
        <dbReference type="PROSITE" id="PS50883"/>
    </source>
</evidence>
<feature type="transmembrane region" description="Helical" evidence="1">
    <location>
        <begin position="136"/>
        <end position="159"/>
    </location>
</feature>
<dbReference type="STRING" id="889378.Spiaf_0922"/>